<protein>
    <submittedName>
        <fullName evidence="3">Transporter</fullName>
    </submittedName>
</protein>
<dbReference type="AlphaFoldDB" id="A0A225STW0"/>
<sequence length="219" mass="23325">MSDARSLLTRLRRPLAAVALGGMVAMSLQGCFAVFAGGALATTFAATDRRTLGAQTEDKSIVVKGEARIPEVVAAGSHVNVTAFNRKVLLSGEVPDEASKAAAERETKAIQNVDTVYNELEVGPSSSFGSRSSDALITSKVLASLVDDKTLYSSAFKITTERGIVYMLGRVTQREGQRAAQIASGVSGVNKVVTLFEYISEEELKDYQRKPASENKSTS</sequence>
<dbReference type="Proteomes" id="UP000214747">
    <property type="component" value="Unassembled WGS sequence"/>
</dbReference>
<dbReference type="PANTHER" id="PTHR34606">
    <property type="entry name" value="BON DOMAIN-CONTAINING PROTEIN"/>
    <property type="match status" value="1"/>
</dbReference>
<dbReference type="InterPro" id="IPR051686">
    <property type="entry name" value="Lipoprotein_DolP"/>
</dbReference>
<dbReference type="RefSeq" id="WP_088755458.1">
    <property type="nucleotide sequence ID" value="NZ_JARJFG010000026.1"/>
</dbReference>
<dbReference type="PROSITE" id="PS51257">
    <property type="entry name" value="PROKAR_LIPOPROTEIN"/>
    <property type="match status" value="1"/>
</dbReference>
<dbReference type="Gene3D" id="3.40.1520.20">
    <property type="match status" value="1"/>
</dbReference>
<evidence type="ECO:0000256" key="1">
    <source>
        <dbReference type="ARBA" id="ARBA00022729"/>
    </source>
</evidence>
<feature type="domain" description="BON" evidence="2">
    <location>
        <begin position="55"/>
        <end position="124"/>
    </location>
</feature>
<name>A0A225STW0_9BURK</name>
<dbReference type="EMBL" id="NJGV01000010">
    <property type="protein sequence ID" value="OWY34244.1"/>
    <property type="molecule type" value="Genomic_DNA"/>
</dbReference>
<evidence type="ECO:0000313" key="4">
    <source>
        <dbReference type="Proteomes" id="UP000214747"/>
    </source>
</evidence>
<evidence type="ECO:0000313" key="3">
    <source>
        <dbReference type="EMBL" id="OWY34244.1"/>
    </source>
</evidence>
<dbReference type="PROSITE" id="PS50914">
    <property type="entry name" value="BON"/>
    <property type="match status" value="2"/>
</dbReference>
<reference evidence="3 4" key="1">
    <citation type="journal article" date="2010" name="Int. J. Syst. Evol. Microbiol.">
        <title>Reclassification of Herbaspirillum putei as a later heterotypic synonym of Herbaspirillum huttiense, with the description of H. huttiense subsp. huttiense subsp. nov. and H. huttiense subsp. putei subsp. nov., comb. nov., and description of Herbaspirillum aquaticum sp. nov.</title>
        <authorList>
            <person name="Dobritsa A.P."/>
            <person name="Reddy M.C."/>
            <person name="Samadpour M."/>
        </authorList>
    </citation>
    <scope>NUCLEOTIDE SEQUENCE [LARGE SCALE GENOMIC DNA]</scope>
    <source>
        <strain evidence="3 4">IEH 4430</strain>
    </source>
</reference>
<dbReference type="InterPro" id="IPR007055">
    <property type="entry name" value="BON_dom"/>
</dbReference>
<organism evidence="3 4">
    <name type="scientific">Herbaspirillum aquaticum</name>
    <dbReference type="NCBI Taxonomy" id="568783"/>
    <lineage>
        <taxon>Bacteria</taxon>
        <taxon>Pseudomonadati</taxon>
        <taxon>Pseudomonadota</taxon>
        <taxon>Betaproteobacteria</taxon>
        <taxon>Burkholderiales</taxon>
        <taxon>Oxalobacteraceae</taxon>
        <taxon>Herbaspirillum</taxon>
    </lineage>
</organism>
<keyword evidence="4" id="KW-1185">Reference proteome</keyword>
<accession>A0A225STW0</accession>
<dbReference type="SMART" id="SM00749">
    <property type="entry name" value="BON"/>
    <property type="match status" value="2"/>
</dbReference>
<keyword evidence="1" id="KW-0732">Signal</keyword>
<feature type="domain" description="BON" evidence="2">
    <location>
        <begin position="133"/>
        <end position="200"/>
    </location>
</feature>
<evidence type="ECO:0000259" key="2">
    <source>
        <dbReference type="PROSITE" id="PS50914"/>
    </source>
</evidence>
<comment type="caution">
    <text evidence="3">The sequence shown here is derived from an EMBL/GenBank/DDBJ whole genome shotgun (WGS) entry which is preliminary data.</text>
</comment>
<dbReference type="InterPro" id="IPR014004">
    <property type="entry name" value="Transpt-assoc_nodulatn_dom_bac"/>
</dbReference>
<gene>
    <name evidence="3" type="ORF">CEJ45_12665</name>
</gene>
<proteinExistence type="predicted"/>
<dbReference type="PANTHER" id="PTHR34606:SF4">
    <property type="entry name" value="OUTER MEMBRANE LIPOPROTEIN DOLP"/>
    <property type="match status" value="1"/>
</dbReference>
<dbReference type="Pfam" id="PF04972">
    <property type="entry name" value="BON"/>
    <property type="match status" value="2"/>
</dbReference>